<dbReference type="Proteomes" id="UP001151582">
    <property type="component" value="Unassembled WGS sequence"/>
</dbReference>
<dbReference type="Gene3D" id="3.80.10.10">
    <property type="entry name" value="Ribonuclease Inhibitor"/>
    <property type="match status" value="3"/>
</dbReference>
<dbReference type="OrthoDB" id="421226at2759"/>
<accession>A0A9W8EDN1</accession>
<feature type="region of interest" description="Disordered" evidence="1">
    <location>
        <begin position="79"/>
        <end position="148"/>
    </location>
</feature>
<feature type="compositionally biased region" description="Polar residues" evidence="1">
    <location>
        <begin position="41"/>
        <end position="53"/>
    </location>
</feature>
<dbReference type="InterPro" id="IPR032675">
    <property type="entry name" value="LRR_dom_sf"/>
</dbReference>
<reference evidence="2" key="1">
    <citation type="submission" date="2022-07" db="EMBL/GenBank/DDBJ databases">
        <title>Phylogenomic reconstructions and comparative analyses of Kickxellomycotina fungi.</title>
        <authorList>
            <person name="Reynolds N.K."/>
            <person name="Stajich J.E."/>
            <person name="Barry K."/>
            <person name="Grigoriev I.V."/>
            <person name="Crous P."/>
            <person name="Smith M.E."/>
        </authorList>
    </citation>
    <scope>NUCLEOTIDE SEQUENCE</scope>
    <source>
        <strain evidence="2">RSA 567</strain>
    </source>
</reference>
<feature type="compositionally biased region" description="Basic and acidic residues" evidence="1">
    <location>
        <begin position="603"/>
        <end position="620"/>
    </location>
</feature>
<dbReference type="SUPFAM" id="SSF52047">
    <property type="entry name" value="RNI-like"/>
    <property type="match status" value="1"/>
</dbReference>
<dbReference type="GO" id="GO:0031146">
    <property type="term" value="P:SCF-dependent proteasomal ubiquitin-dependent protein catabolic process"/>
    <property type="evidence" value="ECO:0007669"/>
    <property type="project" value="TreeGrafter"/>
</dbReference>
<feature type="compositionally biased region" description="Basic residues" evidence="1">
    <location>
        <begin position="194"/>
        <end position="203"/>
    </location>
</feature>
<feature type="compositionally biased region" description="Polar residues" evidence="1">
    <location>
        <begin position="627"/>
        <end position="639"/>
    </location>
</feature>
<proteinExistence type="predicted"/>
<comment type="caution">
    <text evidence="2">The sequence shown here is derived from an EMBL/GenBank/DDBJ whole genome shotgun (WGS) entry which is preliminary data.</text>
</comment>
<feature type="region of interest" description="Disordered" evidence="1">
    <location>
        <begin position="35"/>
        <end position="67"/>
    </location>
</feature>
<organism evidence="2 3">
    <name type="scientific">Dimargaris verticillata</name>
    <dbReference type="NCBI Taxonomy" id="2761393"/>
    <lineage>
        <taxon>Eukaryota</taxon>
        <taxon>Fungi</taxon>
        <taxon>Fungi incertae sedis</taxon>
        <taxon>Zoopagomycota</taxon>
        <taxon>Kickxellomycotina</taxon>
        <taxon>Dimargaritomycetes</taxon>
        <taxon>Dimargaritales</taxon>
        <taxon>Dimargaritaceae</taxon>
        <taxon>Dimargaris</taxon>
    </lineage>
</organism>
<dbReference type="GO" id="GO:0019005">
    <property type="term" value="C:SCF ubiquitin ligase complex"/>
    <property type="evidence" value="ECO:0007669"/>
    <property type="project" value="TreeGrafter"/>
</dbReference>
<keyword evidence="3" id="KW-1185">Reference proteome</keyword>
<evidence type="ECO:0000313" key="3">
    <source>
        <dbReference type="Proteomes" id="UP001151582"/>
    </source>
</evidence>
<feature type="region of interest" description="Disordered" evidence="1">
    <location>
        <begin position="177"/>
        <end position="210"/>
    </location>
</feature>
<feature type="compositionally biased region" description="Acidic residues" evidence="1">
    <location>
        <begin position="654"/>
        <end position="667"/>
    </location>
</feature>
<evidence type="ECO:0000313" key="2">
    <source>
        <dbReference type="EMBL" id="KAJ1980761.1"/>
    </source>
</evidence>
<name>A0A9W8EDN1_9FUNG</name>
<dbReference type="SMART" id="SM00367">
    <property type="entry name" value="LRR_CC"/>
    <property type="match status" value="8"/>
</dbReference>
<dbReference type="InterPro" id="IPR006553">
    <property type="entry name" value="Leu-rich_rpt_Cys-con_subtyp"/>
</dbReference>
<feature type="compositionally biased region" description="Polar residues" evidence="1">
    <location>
        <begin position="179"/>
        <end position="188"/>
    </location>
</feature>
<gene>
    <name evidence="2" type="primary">RAD7</name>
    <name evidence="2" type="ORF">H4R34_002343</name>
</gene>
<protein>
    <submittedName>
        <fullName evidence="2">UV-damaged DNA-binding protein rad7</fullName>
    </submittedName>
</protein>
<feature type="compositionally biased region" description="Acidic residues" evidence="1">
    <location>
        <begin position="56"/>
        <end position="66"/>
    </location>
</feature>
<feature type="compositionally biased region" description="Low complexity" evidence="1">
    <location>
        <begin position="129"/>
        <end position="141"/>
    </location>
</feature>
<evidence type="ECO:0000256" key="1">
    <source>
        <dbReference type="SAM" id="MobiDB-lite"/>
    </source>
</evidence>
<dbReference type="EMBL" id="JANBQB010000154">
    <property type="protein sequence ID" value="KAJ1980761.1"/>
    <property type="molecule type" value="Genomic_DNA"/>
</dbReference>
<feature type="compositionally biased region" description="Low complexity" evidence="1">
    <location>
        <begin position="79"/>
        <end position="100"/>
    </location>
</feature>
<sequence length="739" mass="81786">MSRRRRDVRGPTSALTSFLQEQGVTLLVRRQARERHEELLRQNQADGTNTATPTDGDPEAPSEPDAEVAAVRVTRRQTRQQIAQDSTAEEALTTIETTVENAAPARGSRRRKVRPAGYRSDSEDDDFRPGPSQPSSSSRPNPKNKTGNRMLFCDKCKCRFLLRGSDAWAPGPKLCAPCQRSTQKQSSGAAPAPRRARKKRRAQKQNIGFEQHQGPLSLVNQCIQLIGKHIHDVESLGDIGETNMDKISRIISKRRELSPESLLLFLRPDNERLCLYDSTRLPPTSLAQIAYVCPYLTHLHLDFCGRMDDRTLDLFAQNLPGLQSFHAHGTFLTTDAAFARFLTARGPQLESFSLSQVPKFSREGMLALVQTARRLTSLRLESCERVDDDSLLLLADPAVSTLDQLEHLDLSRPGAATVVGAVHSTYNLQDEVIVRIVQQFGPGLRVLNLNGCHTLTDCVLNDGILLCCPRIEMLGLSECTGLTEEGLVRFFVQWKDRYPIDTGLSRLDLSRCYQATDRVVQALVYHSGPALEDLNLNGLSLLTNRGLHALVGGLTLDDAWKAKVLHICDRLARERARELADDAAFLNTEASPSSVEAGPAPTMDHDQEERSTEATSEPRHSLVPVNDGNSSTAPLSAQEANHAGTHGEHNNDGRDDDGSEEDDEEESLAVLNERCRTVCPNLSRLDVSWCRSVDDDSLTLLLTHCPGLSRVTVWGCNHVTTFAPKREGFAYIGRECDTN</sequence>
<dbReference type="GO" id="GO:0003677">
    <property type="term" value="F:DNA binding"/>
    <property type="evidence" value="ECO:0007669"/>
    <property type="project" value="UniProtKB-KW"/>
</dbReference>
<dbReference type="PANTHER" id="PTHR13318">
    <property type="entry name" value="PARTNER OF PAIRED, ISOFORM B-RELATED"/>
    <property type="match status" value="1"/>
</dbReference>
<feature type="region of interest" description="Disordered" evidence="1">
    <location>
        <begin position="587"/>
        <end position="668"/>
    </location>
</feature>
<keyword evidence="2" id="KW-0238">DNA-binding</keyword>
<dbReference type="AlphaFoldDB" id="A0A9W8EDN1"/>